<name>A0AA90HFG4_9ACTN</name>
<dbReference type="InterPro" id="IPR026337">
    <property type="entry name" value="AKG_HExxH"/>
</dbReference>
<dbReference type="RefSeq" id="WP_271313415.1">
    <property type="nucleotide sequence ID" value="NZ_JABXJJ020000057.1"/>
</dbReference>
<accession>A0AA90HFG4</accession>
<dbReference type="EMBL" id="JABXJJ020000057">
    <property type="protein sequence ID" value="MDI5973972.1"/>
    <property type="molecule type" value="Genomic_DNA"/>
</dbReference>
<gene>
    <name evidence="1" type="ORF">POF50_032295</name>
</gene>
<protein>
    <submittedName>
        <fullName evidence="1">HEXXH motif-containing putative peptide modification protein</fullName>
    </submittedName>
</protein>
<evidence type="ECO:0000313" key="1">
    <source>
        <dbReference type="EMBL" id="MDI5973972.1"/>
    </source>
</evidence>
<dbReference type="NCBIfam" id="TIGR04267">
    <property type="entry name" value="mod_HExxH"/>
    <property type="match status" value="1"/>
</dbReference>
<comment type="caution">
    <text evidence="1">The sequence shown here is derived from an EMBL/GenBank/DDBJ whole genome shotgun (WGS) entry which is preliminary data.</text>
</comment>
<proteinExistence type="predicted"/>
<sequence>MLHLFGEEDNLTTITSLAYPFLDRSVPLTARSVKDAYREFLRTVQPKVPVETGGIHYIRDRERAADYLAAFRTDSMLTDTRYQFETADSASRAAVEEARQAVGRIEAGACSLAARDTSFGNVYPLAMNAVFHAPSKVATGGTTSGALGVLWVDPRETWQERDIQEFLYHELGHTLLFLDERRFGLFTSYPQMVDRKNWVTSAIRGTVRPLDKAFHSAVVATEVLLAREETLGHPMSAVLHPLSPQLASGALTSARDIERSPARQLLTKHAAGILRRSRDQVERLAARHGWSLDSRDLA</sequence>
<dbReference type="AlphaFoldDB" id="A0AA90HFG4"/>
<reference evidence="1" key="1">
    <citation type="submission" date="2023-05" db="EMBL/GenBank/DDBJ databases">
        <title>Streptantibioticus silvisoli sp. nov., acidotolerant actinomycetes 1 from pine litter.</title>
        <authorList>
            <person name="Swiecimska M."/>
            <person name="Golinska P."/>
            <person name="Sangal V."/>
            <person name="Wachnowicz B."/>
            <person name="Goodfellow M."/>
        </authorList>
    </citation>
    <scope>NUCLEOTIDE SEQUENCE</scope>
    <source>
        <strain evidence="1">SL13</strain>
    </source>
</reference>
<organism evidence="1">
    <name type="scientific">Streptantibioticus silvisoli</name>
    <dbReference type="NCBI Taxonomy" id="2705255"/>
    <lineage>
        <taxon>Bacteria</taxon>
        <taxon>Bacillati</taxon>
        <taxon>Actinomycetota</taxon>
        <taxon>Actinomycetes</taxon>
        <taxon>Kitasatosporales</taxon>
        <taxon>Streptomycetaceae</taxon>
        <taxon>Streptantibioticus</taxon>
    </lineage>
</organism>